<feature type="transmembrane region" description="Helical" evidence="1">
    <location>
        <begin position="12"/>
        <end position="29"/>
    </location>
</feature>
<dbReference type="EMBL" id="CP087880">
    <property type="protein sequence ID" value="UGS39916.1"/>
    <property type="molecule type" value="Genomic_DNA"/>
</dbReference>
<feature type="transmembrane region" description="Helical" evidence="1">
    <location>
        <begin position="35"/>
        <end position="55"/>
    </location>
</feature>
<organism evidence="2 3">
    <name type="scientific">Pseudocitrobacter corydidari</name>
    <dbReference type="NCBI Taxonomy" id="2891570"/>
    <lineage>
        <taxon>Bacteria</taxon>
        <taxon>Pseudomonadati</taxon>
        <taxon>Pseudomonadota</taxon>
        <taxon>Gammaproteobacteria</taxon>
        <taxon>Enterobacterales</taxon>
        <taxon>Enterobacteriaceae</taxon>
        <taxon>Pseudocitrobacter</taxon>
    </lineage>
</organism>
<keyword evidence="1" id="KW-0472">Membrane</keyword>
<evidence type="ECO:0000313" key="3">
    <source>
        <dbReference type="Proteomes" id="UP001199659"/>
    </source>
</evidence>
<protein>
    <submittedName>
        <fullName evidence="2">Uncharacterized protein</fullName>
    </submittedName>
</protein>
<keyword evidence="1" id="KW-1133">Transmembrane helix</keyword>
<dbReference type="Proteomes" id="UP001199659">
    <property type="component" value="Chromosome"/>
</dbReference>
<gene>
    <name evidence="2" type="ORF">G163CM_06010</name>
</gene>
<feature type="transmembrane region" description="Helical" evidence="1">
    <location>
        <begin position="106"/>
        <end position="124"/>
    </location>
</feature>
<keyword evidence="1" id="KW-0812">Transmembrane</keyword>
<name>A0ABY3RZQ1_9ENTR</name>
<evidence type="ECO:0000313" key="2">
    <source>
        <dbReference type="EMBL" id="UGS39916.1"/>
    </source>
</evidence>
<accession>A0ABY3RZQ1</accession>
<reference evidence="2 3" key="1">
    <citation type="journal article" date="2022" name="Int. J. Syst. Evol. Microbiol.">
        <title>Pseudocitrobacter corydidari sp. nov., isolated from the Asian emerald cockroach Corydidarum magnifica.</title>
        <authorList>
            <person name="Guzman J."/>
            <person name="Poehlein A."/>
            <person name="Glaeser S.P."/>
            <person name="Schwengers O."/>
            <person name="Blom J."/>
            <person name="Hollensteiner J."/>
            <person name="Kampfer P."/>
            <person name="Vilcinskas A."/>
        </authorList>
    </citation>
    <scope>NUCLEOTIDE SEQUENCE [LARGE SCALE GENOMIC DNA]</scope>
    <source>
        <strain evidence="2">G163CM</strain>
    </source>
</reference>
<evidence type="ECO:0000256" key="1">
    <source>
        <dbReference type="SAM" id="Phobius"/>
    </source>
</evidence>
<keyword evidence="3" id="KW-1185">Reference proteome</keyword>
<proteinExistence type="predicted"/>
<sequence>MQRQLVQYTLESSRFFMFFSIPPVLWILLSRPCFYPRVLIGLMAFFCGLIWYGCWRLWLDSRYFRAIDEKNNPIAGDALFFIWRRKKLKTLTFAQRQSGALKQYKLTMLLTGILWLIWVVVLVAR</sequence>